<dbReference type="eggNOG" id="ENOG502SSR4">
    <property type="taxonomic scope" value="Eukaryota"/>
</dbReference>
<organism evidence="3 4">
    <name type="scientific">Paracoccidioides lutzii (strain ATCC MYA-826 / Pb01)</name>
    <name type="common">Paracoccidioides brasiliensis</name>
    <dbReference type="NCBI Taxonomy" id="502779"/>
    <lineage>
        <taxon>Eukaryota</taxon>
        <taxon>Fungi</taxon>
        <taxon>Dikarya</taxon>
        <taxon>Ascomycota</taxon>
        <taxon>Pezizomycotina</taxon>
        <taxon>Eurotiomycetes</taxon>
        <taxon>Eurotiomycetidae</taxon>
        <taxon>Onygenales</taxon>
        <taxon>Ajellomycetaceae</taxon>
        <taxon>Paracoccidioides</taxon>
    </lineage>
</organism>
<dbReference type="KEGG" id="pbl:PAAG_11445"/>
<sequence>MAPVPLSAIAAGGLQSPANKIGRSNHSFNPQKGPNILHRLNVLSASFSSVAGSFLSRSREMARSISLSSSPSSSSKLHRREQMISIPSTYSSFTSSPGVVVGIVIGTVGGFVLFIWVLFLIFGGRTTAVIDDTTTVTADSRAQHSQSRRRRPEVVDVMSGSTSSSSDDVIEVFEEVSSGSHSPRRTKSKPSGSYRTTNPNEYGGGRAPSRHVRH</sequence>
<name>A0A0A2VLY1_PARBA</name>
<dbReference type="GeneID" id="26970445"/>
<evidence type="ECO:0000313" key="3">
    <source>
        <dbReference type="EMBL" id="KGQ01869.1"/>
    </source>
</evidence>
<evidence type="ECO:0000256" key="2">
    <source>
        <dbReference type="SAM" id="Phobius"/>
    </source>
</evidence>
<reference evidence="3 4" key="1">
    <citation type="journal article" date="2011" name="PLoS Genet.">
        <title>Comparative genomic analysis of human fungal pathogens causing paracoccidioidomycosis.</title>
        <authorList>
            <person name="Desjardins C.A."/>
            <person name="Champion M.D."/>
            <person name="Holder J.W."/>
            <person name="Muszewska A."/>
            <person name="Goldberg J."/>
            <person name="Bailao A.M."/>
            <person name="Brigido M.M."/>
            <person name="Ferreira M.E."/>
            <person name="Garcia A.M."/>
            <person name="Grynberg M."/>
            <person name="Gujja S."/>
            <person name="Heiman D.I."/>
            <person name="Henn M.R."/>
            <person name="Kodira C.D."/>
            <person name="Leon-Narvaez H."/>
            <person name="Longo L.V."/>
            <person name="Ma L.J."/>
            <person name="Malavazi I."/>
            <person name="Matsuo A.L."/>
            <person name="Morais F.V."/>
            <person name="Pereira M."/>
            <person name="Rodriguez-Brito S."/>
            <person name="Sakthikumar S."/>
            <person name="Salem-Izacc S.M."/>
            <person name="Sykes S.M."/>
            <person name="Teixeira M.M."/>
            <person name="Vallejo M.C."/>
            <person name="Walter M.E."/>
            <person name="Yandava C."/>
            <person name="Young S."/>
            <person name="Zeng Q."/>
            <person name="Zucker J."/>
            <person name="Felipe M.S."/>
            <person name="Goldman G.H."/>
            <person name="Haas B.J."/>
            <person name="McEwen J.G."/>
            <person name="Nino-Vega G."/>
            <person name="Puccia R."/>
            <person name="San-Blas G."/>
            <person name="Soares C.M."/>
            <person name="Birren B.W."/>
            <person name="Cuomo C.A."/>
        </authorList>
    </citation>
    <scope>NUCLEOTIDE SEQUENCE [LARGE SCALE GENOMIC DNA]</scope>
    <source>
        <strain evidence="4">ATCC MYA-826 / Pb01</strain>
    </source>
</reference>
<feature type="compositionally biased region" description="Polar residues" evidence="1">
    <location>
        <begin position="189"/>
        <end position="200"/>
    </location>
</feature>
<dbReference type="VEuPathDB" id="FungiDB:PAAG_11445"/>
<dbReference type="OMA" id="NTYTGPH"/>
<proteinExistence type="predicted"/>
<feature type="transmembrane region" description="Helical" evidence="2">
    <location>
        <begin position="99"/>
        <end position="122"/>
    </location>
</feature>
<dbReference type="RefSeq" id="XP_015703357.1">
    <property type="nucleotide sequence ID" value="XM_015847095.1"/>
</dbReference>
<keyword evidence="2" id="KW-0472">Membrane</keyword>
<protein>
    <submittedName>
        <fullName evidence="3">Uncharacterized protein</fullName>
    </submittedName>
</protein>
<dbReference type="OrthoDB" id="4188456at2759"/>
<dbReference type="Proteomes" id="UP000002059">
    <property type="component" value="Partially assembled WGS sequence"/>
</dbReference>
<dbReference type="HOGENOM" id="CLU_1326045_0_0_1"/>
<dbReference type="AlphaFoldDB" id="A0A0A2VLY1"/>
<accession>A0A0A2VLY1</accession>
<gene>
    <name evidence="3" type="ORF">PAAG_11445</name>
</gene>
<evidence type="ECO:0000313" key="4">
    <source>
        <dbReference type="Proteomes" id="UP000002059"/>
    </source>
</evidence>
<keyword evidence="4" id="KW-1185">Reference proteome</keyword>
<evidence type="ECO:0000256" key="1">
    <source>
        <dbReference type="SAM" id="MobiDB-lite"/>
    </source>
</evidence>
<keyword evidence="2" id="KW-0812">Transmembrane</keyword>
<keyword evidence="2" id="KW-1133">Transmembrane helix</keyword>
<feature type="compositionally biased region" description="Low complexity" evidence="1">
    <location>
        <begin position="155"/>
        <end position="167"/>
    </location>
</feature>
<feature type="region of interest" description="Disordered" evidence="1">
    <location>
        <begin position="138"/>
        <end position="214"/>
    </location>
</feature>
<dbReference type="EMBL" id="KN293995">
    <property type="protein sequence ID" value="KGQ01869.1"/>
    <property type="molecule type" value="Genomic_DNA"/>
</dbReference>